<comment type="subcellular location">
    <subcellularLocation>
        <location evidence="1">Membrane</location>
        <topology evidence="1">Multi-pass membrane protein</topology>
    </subcellularLocation>
</comment>
<dbReference type="PANTHER" id="PTHR12570">
    <property type="match status" value="1"/>
</dbReference>
<feature type="transmembrane region" description="Helical" evidence="6">
    <location>
        <begin position="6"/>
        <end position="29"/>
    </location>
</feature>
<evidence type="ECO:0000256" key="4">
    <source>
        <dbReference type="ARBA" id="ARBA00023136"/>
    </source>
</evidence>
<evidence type="ECO:0000256" key="3">
    <source>
        <dbReference type="ARBA" id="ARBA00022989"/>
    </source>
</evidence>
<dbReference type="Proteomes" id="UP001497383">
    <property type="component" value="Chromosome 1"/>
</dbReference>
<keyword evidence="8" id="KW-1185">Reference proteome</keyword>
<name>A0ABP0ZEK8_9ASCO</name>
<dbReference type="Gene3D" id="1.10.3730.20">
    <property type="match status" value="1"/>
</dbReference>
<reference evidence="7 8" key="1">
    <citation type="submission" date="2024-03" db="EMBL/GenBank/DDBJ databases">
        <authorList>
            <person name="Brejova B."/>
        </authorList>
    </citation>
    <scope>NUCLEOTIDE SEQUENCE [LARGE SCALE GENOMIC DNA]</scope>
    <source>
        <strain evidence="7 8">CBS 14171</strain>
    </source>
</reference>
<feature type="transmembrane region" description="Helical" evidence="6">
    <location>
        <begin position="340"/>
        <end position="360"/>
    </location>
</feature>
<evidence type="ECO:0000256" key="1">
    <source>
        <dbReference type="ARBA" id="ARBA00004141"/>
    </source>
</evidence>
<dbReference type="PANTHER" id="PTHR12570:SF86">
    <property type="entry name" value="ADR321CP"/>
    <property type="match status" value="1"/>
</dbReference>
<feature type="transmembrane region" description="Helical" evidence="6">
    <location>
        <begin position="270"/>
        <end position="293"/>
    </location>
</feature>
<proteinExistence type="predicted"/>
<feature type="transmembrane region" description="Helical" evidence="6">
    <location>
        <begin position="94"/>
        <end position="116"/>
    </location>
</feature>
<feature type="region of interest" description="Disordered" evidence="5">
    <location>
        <begin position="454"/>
        <end position="488"/>
    </location>
</feature>
<feature type="transmembrane region" description="Helical" evidence="6">
    <location>
        <begin position="164"/>
        <end position="190"/>
    </location>
</feature>
<feature type="transmembrane region" description="Helical" evidence="6">
    <location>
        <begin position="69"/>
        <end position="88"/>
    </location>
</feature>
<evidence type="ECO:0000256" key="5">
    <source>
        <dbReference type="SAM" id="MobiDB-lite"/>
    </source>
</evidence>
<sequence length="507" mass="55829">MAESSHSAIALGCSVAIVSSAIQAFGVALQRKSHLLTHEPFSQGISVGATGGGCCHDAQPHSQKYRRNMWYLGFGLFIVANVLGSVAQMSTLPLIILSPLQSIGLIFNSMFSCLMLPGDQFSRKLWIGTAVIACGAFIIANNGAVEPLPEQQPPLSTDDKFRQVISQLLDPFFAAWFVSTFAVMGCLLLLNKIYLNRKISETHQRRQKYSIRNGNQDVLLVKFNKFQFWKGINYGVISGTLTAHTFLFAKSIIDVIIESIMNKKNGAKDIFSFTDAAPWLLLVSMLSIVALQLTAFNLGLAEITTAVLYPLCFLVYNLVNLINDLNFNKLLSDHRISYLQLAWILIGLLAVLCGVVLLSWDTPSQQENYKTMAASHRHGALADEELGNGMIKLRNSFDRHMIKHDPASERTALIDNGSSGNSLDSITYSASSSDFDCENRSISVHEEALFEETEATDEMDTTTVAGSNDNNNNNNTTTNLTGGSSRRERSLTFEQNQLLTSFDILKS</sequence>
<dbReference type="EMBL" id="OZ022405">
    <property type="protein sequence ID" value="CAK9435399.1"/>
    <property type="molecule type" value="Genomic_DNA"/>
</dbReference>
<accession>A0ABP0ZEK8</accession>
<gene>
    <name evidence="7" type="ORF">LODBEIA_P01260</name>
</gene>
<evidence type="ECO:0000256" key="6">
    <source>
        <dbReference type="SAM" id="Phobius"/>
    </source>
</evidence>
<evidence type="ECO:0000313" key="8">
    <source>
        <dbReference type="Proteomes" id="UP001497383"/>
    </source>
</evidence>
<feature type="transmembrane region" description="Helical" evidence="6">
    <location>
        <begin position="125"/>
        <end position="144"/>
    </location>
</feature>
<dbReference type="RefSeq" id="XP_066827064.1">
    <property type="nucleotide sequence ID" value="XM_066971128.1"/>
</dbReference>
<evidence type="ECO:0000313" key="7">
    <source>
        <dbReference type="EMBL" id="CAK9435399.1"/>
    </source>
</evidence>
<feature type="transmembrane region" description="Helical" evidence="6">
    <location>
        <begin position="299"/>
        <end position="319"/>
    </location>
</feature>
<protein>
    <recommendedName>
        <fullName evidence="9">Magnesium transporter</fullName>
    </recommendedName>
</protein>
<dbReference type="SUPFAM" id="SSF103481">
    <property type="entry name" value="Multidrug resistance efflux transporter EmrE"/>
    <property type="match status" value="1"/>
</dbReference>
<keyword evidence="4 6" id="KW-0472">Membrane</keyword>
<organism evidence="7 8">
    <name type="scientific">Lodderomyces beijingensis</name>
    <dbReference type="NCBI Taxonomy" id="1775926"/>
    <lineage>
        <taxon>Eukaryota</taxon>
        <taxon>Fungi</taxon>
        <taxon>Dikarya</taxon>
        <taxon>Ascomycota</taxon>
        <taxon>Saccharomycotina</taxon>
        <taxon>Pichiomycetes</taxon>
        <taxon>Debaryomycetaceae</taxon>
        <taxon>Candida/Lodderomyces clade</taxon>
        <taxon>Lodderomyces</taxon>
    </lineage>
</organism>
<dbReference type="InterPro" id="IPR008521">
    <property type="entry name" value="Mg_trans_NIPA"/>
</dbReference>
<evidence type="ECO:0008006" key="9">
    <source>
        <dbReference type="Google" id="ProtNLM"/>
    </source>
</evidence>
<dbReference type="InterPro" id="IPR037185">
    <property type="entry name" value="EmrE-like"/>
</dbReference>
<feature type="compositionally biased region" description="Low complexity" evidence="5">
    <location>
        <begin position="468"/>
        <end position="481"/>
    </location>
</feature>
<dbReference type="GeneID" id="92205322"/>
<keyword evidence="2 6" id="KW-0812">Transmembrane</keyword>
<keyword evidence="3 6" id="KW-1133">Transmembrane helix</keyword>
<evidence type="ECO:0000256" key="2">
    <source>
        <dbReference type="ARBA" id="ARBA00022692"/>
    </source>
</evidence>